<dbReference type="UniPathway" id="UPA00242"/>
<keyword evidence="3 5" id="KW-0413">Isomerase</keyword>
<organism evidence="9 10">
    <name type="scientific">Paracoccus gahaiensis</name>
    <dbReference type="NCBI Taxonomy" id="1706839"/>
    <lineage>
        <taxon>Bacteria</taxon>
        <taxon>Pseudomonadati</taxon>
        <taxon>Pseudomonadota</taxon>
        <taxon>Alphaproteobacteria</taxon>
        <taxon>Rhodobacterales</taxon>
        <taxon>Paracoccaceae</taxon>
        <taxon>Paracoccus</taxon>
    </lineage>
</organism>
<dbReference type="GO" id="GO:0004034">
    <property type="term" value="F:aldose 1-epimerase activity"/>
    <property type="evidence" value="ECO:0007669"/>
    <property type="project" value="UniProtKB-EC"/>
</dbReference>
<evidence type="ECO:0000256" key="8">
    <source>
        <dbReference type="PIRSR" id="PIRSR005096-3"/>
    </source>
</evidence>
<dbReference type="InterPro" id="IPR011013">
    <property type="entry name" value="Gal_mutarotase_sf_dom"/>
</dbReference>
<evidence type="ECO:0000256" key="4">
    <source>
        <dbReference type="ARBA" id="ARBA00023277"/>
    </source>
</evidence>
<evidence type="ECO:0000313" key="10">
    <source>
        <dbReference type="Proteomes" id="UP000309747"/>
    </source>
</evidence>
<dbReference type="OrthoDB" id="9779408at2"/>
<dbReference type="InterPro" id="IPR008183">
    <property type="entry name" value="Aldose_1/G6P_1-epimerase"/>
</dbReference>
<feature type="binding site" evidence="8">
    <location>
        <begin position="171"/>
        <end position="173"/>
    </location>
    <ligand>
        <name>beta-D-galactose</name>
        <dbReference type="ChEBI" id="CHEBI:27667"/>
    </ligand>
</feature>
<gene>
    <name evidence="9" type="ORF">FA743_15410</name>
</gene>
<evidence type="ECO:0000256" key="3">
    <source>
        <dbReference type="ARBA" id="ARBA00023235"/>
    </source>
</evidence>
<evidence type="ECO:0000256" key="6">
    <source>
        <dbReference type="PIRSR" id="PIRSR005096-1"/>
    </source>
</evidence>
<sequence length="326" mass="35523">MSVAPAGILPDGRQVERITLQDGQLQAQILTLGAIVQDLRLAGVDHPLVLGCPDLADYLDRGRYLGAIVGRCANRIAGGRFRLEGQAHQVDLNFRDRHCLHGGSQGTDLQLWNIVDLTPASVTLRLVLEDGHMGFPGRMRITARIALQDDTLRFQLTAMADRATPCNLTHHGYFALDGQGGVAGQTLWIDADRYLPVDDDLIPTGHIAPVAGTPFDFRDPRPIRPGAYDHNLCLSDGPQPLREVARLTGREGLTLRLSTTACGLQLYDGAHLQDVPGLEGRTYGPHAGLALEAQLWPDAVNRPGFPDMILHPGAVWSQTICYRFST</sequence>
<evidence type="ECO:0000256" key="5">
    <source>
        <dbReference type="PIRNR" id="PIRNR005096"/>
    </source>
</evidence>
<keyword evidence="4 5" id="KW-0119">Carbohydrate metabolism</keyword>
<feature type="active site" description="Proton donor" evidence="6">
    <location>
        <position position="171"/>
    </location>
</feature>
<evidence type="ECO:0000313" key="9">
    <source>
        <dbReference type="EMBL" id="TJZ90313.1"/>
    </source>
</evidence>
<accession>A0A4U0R5R0</accession>
<dbReference type="GO" id="GO:0033499">
    <property type="term" value="P:galactose catabolic process via UDP-galactose, Leloir pathway"/>
    <property type="evidence" value="ECO:0007669"/>
    <property type="project" value="TreeGrafter"/>
</dbReference>
<evidence type="ECO:0000256" key="1">
    <source>
        <dbReference type="ARBA" id="ARBA00005028"/>
    </source>
</evidence>
<evidence type="ECO:0000256" key="2">
    <source>
        <dbReference type="ARBA" id="ARBA00006206"/>
    </source>
</evidence>
<dbReference type="GO" id="GO:0006006">
    <property type="term" value="P:glucose metabolic process"/>
    <property type="evidence" value="ECO:0007669"/>
    <property type="project" value="TreeGrafter"/>
</dbReference>
<dbReference type="EC" id="5.1.3.3" evidence="5"/>
<dbReference type="CDD" id="cd09019">
    <property type="entry name" value="galactose_mutarotase_like"/>
    <property type="match status" value="1"/>
</dbReference>
<dbReference type="InterPro" id="IPR014718">
    <property type="entry name" value="GH-type_carb-bd"/>
</dbReference>
<name>A0A4U0R5R0_9RHOB</name>
<evidence type="ECO:0000256" key="7">
    <source>
        <dbReference type="PIRSR" id="PIRSR005096-2"/>
    </source>
</evidence>
<keyword evidence="10" id="KW-1185">Reference proteome</keyword>
<dbReference type="SUPFAM" id="SSF74650">
    <property type="entry name" value="Galactose mutarotase-like"/>
    <property type="match status" value="1"/>
</dbReference>
<protein>
    <recommendedName>
        <fullName evidence="5">Aldose 1-epimerase</fullName>
        <ecNumber evidence="5">5.1.3.3</ecNumber>
    </recommendedName>
</protein>
<reference evidence="9 10" key="1">
    <citation type="submission" date="2019-04" db="EMBL/GenBank/DDBJ databases">
        <authorList>
            <person name="Li J."/>
        </authorList>
    </citation>
    <scope>NUCLEOTIDE SEQUENCE [LARGE SCALE GENOMIC DNA]</scope>
    <source>
        <strain evidence="9 10">KCTC 42687</strain>
    </source>
</reference>
<dbReference type="EMBL" id="SUNI01000017">
    <property type="protein sequence ID" value="TJZ90313.1"/>
    <property type="molecule type" value="Genomic_DNA"/>
</dbReference>
<dbReference type="AlphaFoldDB" id="A0A4U0R5R0"/>
<dbReference type="PANTHER" id="PTHR10091">
    <property type="entry name" value="ALDOSE-1-EPIMERASE"/>
    <property type="match status" value="1"/>
</dbReference>
<dbReference type="Pfam" id="PF01263">
    <property type="entry name" value="Aldose_epim"/>
    <property type="match status" value="1"/>
</dbReference>
<feature type="binding site" evidence="7">
    <location>
        <position position="236"/>
    </location>
    <ligand>
        <name>beta-D-galactose</name>
        <dbReference type="ChEBI" id="CHEBI:27667"/>
    </ligand>
</feature>
<dbReference type="Gene3D" id="2.70.98.10">
    <property type="match status" value="1"/>
</dbReference>
<dbReference type="InterPro" id="IPR015443">
    <property type="entry name" value="Aldose_1-epimerase"/>
</dbReference>
<dbReference type="PANTHER" id="PTHR10091:SF49">
    <property type="entry name" value="ALDOSE 1-EPIMERASE"/>
    <property type="match status" value="1"/>
</dbReference>
<comment type="catalytic activity">
    <reaction evidence="5">
        <text>alpha-D-glucose = beta-D-glucose</text>
        <dbReference type="Rhea" id="RHEA:10264"/>
        <dbReference type="ChEBI" id="CHEBI:15903"/>
        <dbReference type="ChEBI" id="CHEBI:17925"/>
        <dbReference type="EC" id="5.1.3.3"/>
    </reaction>
</comment>
<proteinExistence type="inferred from homology"/>
<feature type="binding site" evidence="8">
    <location>
        <begin position="74"/>
        <end position="75"/>
    </location>
    <ligand>
        <name>beta-D-galactose</name>
        <dbReference type="ChEBI" id="CHEBI:27667"/>
    </ligand>
</feature>
<dbReference type="Proteomes" id="UP000309747">
    <property type="component" value="Unassembled WGS sequence"/>
</dbReference>
<comment type="caution">
    <text evidence="9">The sequence shown here is derived from an EMBL/GenBank/DDBJ whole genome shotgun (WGS) entry which is preliminary data.</text>
</comment>
<dbReference type="GO" id="GO:0030246">
    <property type="term" value="F:carbohydrate binding"/>
    <property type="evidence" value="ECO:0007669"/>
    <property type="project" value="InterPro"/>
</dbReference>
<comment type="pathway">
    <text evidence="1 5">Carbohydrate metabolism; hexose metabolism.</text>
</comment>
<feature type="active site" description="Proton acceptor" evidence="6">
    <location>
        <position position="292"/>
    </location>
</feature>
<comment type="similarity">
    <text evidence="2 5">Belongs to the aldose epimerase family.</text>
</comment>
<dbReference type="PIRSF" id="PIRSF005096">
    <property type="entry name" value="GALM"/>
    <property type="match status" value="1"/>
</dbReference>
<dbReference type="InterPro" id="IPR047215">
    <property type="entry name" value="Galactose_mutarotase-like"/>
</dbReference>
<dbReference type="RefSeq" id="WP_136886989.1">
    <property type="nucleotide sequence ID" value="NZ_SUNI01000017.1"/>
</dbReference>